<name>A0A412WEX1_9BACT</name>
<keyword evidence="1" id="KW-1133">Transmembrane helix</keyword>
<dbReference type="EMBL" id="QRYW01000021">
    <property type="protein sequence ID" value="RGV25762.1"/>
    <property type="molecule type" value="Genomic_DNA"/>
</dbReference>
<proteinExistence type="predicted"/>
<accession>A0A412WEX1</accession>
<dbReference type="RefSeq" id="WP_118108135.1">
    <property type="nucleotide sequence ID" value="NZ_QRYW01000021.1"/>
</dbReference>
<keyword evidence="1" id="KW-0472">Membrane</keyword>
<evidence type="ECO:0000313" key="2">
    <source>
        <dbReference type="EMBL" id="RGV25762.1"/>
    </source>
</evidence>
<keyword evidence="1" id="KW-0812">Transmembrane</keyword>
<comment type="caution">
    <text evidence="2">The sequence shown here is derived from an EMBL/GenBank/DDBJ whole genome shotgun (WGS) entry which is preliminary data.</text>
</comment>
<dbReference type="AlphaFoldDB" id="A0A412WEX1"/>
<gene>
    <name evidence="2" type="ORF">DWW24_10915</name>
</gene>
<evidence type="ECO:0000313" key="3">
    <source>
        <dbReference type="Proteomes" id="UP000283426"/>
    </source>
</evidence>
<evidence type="ECO:0000256" key="1">
    <source>
        <dbReference type="SAM" id="Phobius"/>
    </source>
</evidence>
<organism evidence="2 3">
    <name type="scientific">Odoribacter splanchnicus</name>
    <dbReference type="NCBI Taxonomy" id="28118"/>
    <lineage>
        <taxon>Bacteria</taxon>
        <taxon>Pseudomonadati</taxon>
        <taxon>Bacteroidota</taxon>
        <taxon>Bacteroidia</taxon>
        <taxon>Bacteroidales</taxon>
        <taxon>Odoribacteraceae</taxon>
        <taxon>Odoribacter</taxon>
    </lineage>
</organism>
<protein>
    <submittedName>
        <fullName evidence="2">Uncharacterized protein</fullName>
    </submittedName>
</protein>
<sequence length="90" mass="10631">MNTELKIFLVIVVIIYSFIGYRIYMESNQNTQVRESNIVNQDIETKECSKQTTSSKNITREYFDGHYYIVFSPNYYKMGVIHDPDCPCNK</sequence>
<dbReference type="Proteomes" id="UP000283426">
    <property type="component" value="Unassembled WGS sequence"/>
</dbReference>
<reference evidence="2 3" key="1">
    <citation type="submission" date="2018-08" db="EMBL/GenBank/DDBJ databases">
        <title>A genome reference for cultivated species of the human gut microbiota.</title>
        <authorList>
            <person name="Zou Y."/>
            <person name="Xue W."/>
            <person name="Luo G."/>
        </authorList>
    </citation>
    <scope>NUCLEOTIDE SEQUENCE [LARGE SCALE GENOMIC DNA]</scope>
    <source>
        <strain evidence="2 3">AF14-6AC</strain>
    </source>
</reference>
<feature type="transmembrane region" description="Helical" evidence="1">
    <location>
        <begin position="6"/>
        <end position="24"/>
    </location>
</feature>